<accession>D0N6U0</accession>
<keyword evidence="1" id="KW-0506">mRNA capping</keyword>
<dbReference type="PANTHER" id="PTHR16121:SF0">
    <property type="entry name" value="CAP-SPECIFIC MRNA (NUCLEOSIDE-2'-O-)-METHYLTRANSFERASE 1"/>
    <property type="match status" value="1"/>
</dbReference>
<comment type="function">
    <text evidence="1">S-adenosyl-L-methionine-dependent methyltransferase that mediates RNA cap1 2'-O-ribose methylation to the 5'-cap structure of RNAs. Methylates the ribose of the first nucleotide of a m(7)GpppG-capped mRNA to produce m(7)GpppNmp (cap1).</text>
</comment>
<proteinExistence type="predicted"/>
<feature type="domain" description="Ribosomal RNA methyltransferase FtsJ" evidence="2">
    <location>
        <begin position="98"/>
        <end position="222"/>
    </location>
</feature>
<dbReference type="InParanoid" id="D0N6U0"/>
<comment type="catalytic activity">
    <reaction evidence="1">
        <text>a 5'-end (N(7)-methyl 5'-triphosphoguanosine)-ribonucleoside in mRNA + S-adenosyl-L-methionine = a 5'-end (N(7)-methyl 5'-triphosphoguanosine)-(2'-O-methyl-ribonucleoside) in mRNA + S-adenosyl-L-homocysteine + H(+)</text>
        <dbReference type="Rhea" id="RHEA:67020"/>
        <dbReference type="Rhea" id="RHEA-COMP:17167"/>
        <dbReference type="Rhea" id="RHEA-COMP:17168"/>
        <dbReference type="ChEBI" id="CHEBI:15378"/>
        <dbReference type="ChEBI" id="CHEBI:57856"/>
        <dbReference type="ChEBI" id="CHEBI:59789"/>
        <dbReference type="ChEBI" id="CHEBI:156461"/>
        <dbReference type="ChEBI" id="CHEBI:167609"/>
        <dbReference type="EC" id="2.1.1.57"/>
    </reaction>
</comment>
<keyword evidence="1" id="KW-0539">Nucleus</keyword>
<dbReference type="EMBL" id="DS028127">
    <property type="protein sequence ID" value="EEY53289.1"/>
    <property type="molecule type" value="Genomic_DNA"/>
</dbReference>
<dbReference type="EC" id="2.1.1.57" evidence="1"/>
<keyword evidence="1" id="KW-0808">Transferase</keyword>
<gene>
    <name evidence="3" type="ORF">PITG_06930</name>
</gene>
<dbReference type="GO" id="GO:0003676">
    <property type="term" value="F:nucleic acid binding"/>
    <property type="evidence" value="ECO:0007669"/>
    <property type="project" value="UniProtKB-UniRule"/>
</dbReference>
<evidence type="ECO:0000259" key="2">
    <source>
        <dbReference type="Pfam" id="PF01728"/>
    </source>
</evidence>
<sequence length="348" mass="39249">MPGTELVGNRAEFAADSVEEGSHGVLSLLCKGDGNCSLDVALGKNCKEVEKQQNYVANSLLQELQLEKNKFNELESSQFFSARAATNAFEKLGKHRFLNRSAMKLATLDHIFQWTRSFNQKETFSFADICGGPGGFSEYLLWRTEQTSAVHGYGITLKDAANNCDWRLPSKFREMFTICYGEDGTGDLYSLANIRNFRDIVRGQHPNGVDLAVADGGFLDARSQSNQTSRPASSERYIVARGLRAGHPTSKLVEVLEDRLVRSHNSTAKNFQLHFLREQTPLREDVNFIHYMTTVNAALARNQIQACRRINEYVANKHKRKSWDDDAAVDPQEYCQCWQLGRIPRHGC</sequence>
<dbReference type="InterPro" id="IPR050851">
    <property type="entry name" value="mRNA_Cap_2O-Ribose_MeTrfase"/>
</dbReference>
<dbReference type="KEGG" id="pif:PITG_06930"/>
<dbReference type="OMA" id="QACRRIN"/>
<dbReference type="GO" id="GO:0006370">
    <property type="term" value="P:7-methylguanosine mRNA capping"/>
    <property type="evidence" value="ECO:0007669"/>
    <property type="project" value="UniProtKB-UniRule"/>
</dbReference>
<dbReference type="RefSeq" id="XP_002904907.1">
    <property type="nucleotide sequence ID" value="XM_002904861.1"/>
</dbReference>
<keyword evidence="1 3" id="KW-0489">Methyltransferase</keyword>
<dbReference type="GO" id="GO:0016556">
    <property type="term" value="P:mRNA modification"/>
    <property type="evidence" value="ECO:0007669"/>
    <property type="project" value="UniProtKB-UniRule"/>
</dbReference>
<evidence type="ECO:0000256" key="1">
    <source>
        <dbReference type="RuleBase" id="RU368012"/>
    </source>
</evidence>
<dbReference type="OrthoDB" id="10251234at2759"/>
<reference evidence="4" key="1">
    <citation type="journal article" date="2009" name="Nature">
        <title>Genome sequence and analysis of the Irish potato famine pathogen Phytophthora infestans.</title>
        <authorList>
            <consortium name="The Broad Institute Genome Sequencing Platform"/>
            <person name="Haas B.J."/>
            <person name="Kamoun S."/>
            <person name="Zody M.C."/>
            <person name="Jiang R.H."/>
            <person name="Handsaker R.E."/>
            <person name="Cano L.M."/>
            <person name="Grabherr M."/>
            <person name="Kodira C.D."/>
            <person name="Raffaele S."/>
            <person name="Torto-Alalibo T."/>
            <person name="Bozkurt T.O."/>
            <person name="Ah-Fong A.M."/>
            <person name="Alvarado L."/>
            <person name="Anderson V.L."/>
            <person name="Armstrong M.R."/>
            <person name="Avrova A."/>
            <person name="Baxter L."/>
            <person name="Beynon J."/>
            <person name="Boevink P.C."/>
            <person name="Bollmann S.R."/>
            <person name="Bos J.I."/>
            <person name="Bulone V."/>
            <person name="Cai G."/>
            <person name="Cakir C."/>
            <person name="Carrington J.C."/>
            <person name="Chawner M."/>
            <person name="Conti L."/>
            <person name="Costanzo S."/>
            <person name="Ewan R."/>
            <person name="Fahlgren N."/>
            <person name="Fischbach M.A."/>
            <person name="Fugelstad J."/>
            <person name="Gilroy E.M."/>
            <person name="Gnerre S."/>
            <person name="Green P.J."/>
            <person name="Grenville-Briggs L.J."/>
            <person name="Griffith J."/>
            <person name="Grunwald N.J."/>
            <person name="Horn K."/>
            <person name="Horner N.R."/>
            <person name="Hu C.H."/>
            <person name="Huitema E."/>
            <person name="Jeong D.H."/>
            <person name="Jones A.M."/>
            <person name="Jones J.D."/>
            <person name="Jones R.W."/>
            <person name="Karlsson E.K."/>
            <person name="Kunjeti S.G."/>
            <person name="Lamour K."/>
            <person name="Liu Z."/>
            <person name="Ma L."/>
            <person name="Maclean D."/>
            <person name="Chibucos M.C."/>
            <person name="McDonald H."/>
            <person name="McWalters J."/>
            <person name="Meijer H.J."/>
            <person name="Morgan W."/>
            <person name="Morris P.F."/>
            <person name="Munro C.A."/>
            <person name="O'Neill K."/>
            <person name="Ospina-Giraldo M."/>
            <person name="Pinzon A."/>
            <person name="Pritchard L."/>
            <person name="Ramsahoye B."/>
            <person name="Ren Q."/>
            <person name="Restrepo S."/>
            <person name="Roy S."/>
            <person name="Sadanandom A."/>
            <person name="Savidor A."/>
            <person name="Schornack S."/>
            <person name="Schwartz D.C."/>
            <person name="Schumann U.D."/>
            <person name="Schwessinger B."/>
            <person name="Seyer L."/>
            <person name="Sharpe T."/>
            <person name="Silvar C."/>
            <person name="Song J."/>
            <person name="Studholme D.J."/>
            <person name="Sykes S."/>
            <person name="Thines M."/>
            <person name="van de Vondervoort P.J."/>
            <person name="Phuntumart V."/>
            <person name="Wawra S."/>
            <person name="Weide R."/>
            <person name="Win J."/>
            <person name="Young C."/>
            <person name="Zhou S."/>
            <person name="Fry W."/>
            <person name="Meyers B.C."/>
            <person name="van West P."/>
            <person name="Ristaino J."/>
            <person name="Govers F."/>
            <person name="Birch P.R."/>
            <person name="Whisson S.C."/>
            <person name="Judelson H.S."/>
            <person name="Nusbaum C."/>
        </authorList>
    </citation>
    <scope>NUCLEOTIDE SEQUENCE [LARGE SCALE GENOMIC DNA]</scope>
    <source>
        <strain evidence="4">T30-4</strain>
    </source>
</reference>
<dbReference type="Gene3D" id="3.40.50.12760">
    <property type="match status" value="2"/>
</dbReference>
<dbReference type="GO" id="GO:0004483">
    <property type="term" value="F:methyltransferase cap1 activity"/>
    <property type="evidence" value="ECO:0007669"/>
    <property type="project" value="UniProtKB-UniRule"/>
</dbReference>
<keyword evidence="1" id="KW-0949">S-adenosyl-L-methionine</keyword>
<name>D0N6U0_PHYIT</name>
<dbReference type="HOGENOM" id="CLU_051951_0_0_1"/>
<protein>
    <recommendedName>
        <fullName evidence="1">Cap-specific mRNA (nucleoside-2'-O-)-methyltransferase 1</fullName>
        <ecNumber evidence="1">2.1.1.57</ecNumber>
    </recommendedName>
    <alternativeName>
        <fullName evidence="1">Cap1 2'O-ribose methyltransferase 1</fullName>
    </alternativeName>
</protein>
<dbReference type="STRING" id="403677.D0N6U0"/>
<dbReference type="Proteomes" id="UP000006643">
    <property type="component" value="Unassembled WGS sequence"/>
</dbReference>
<keyword evidence="1" id="KW-0507">mRNA processing</keyword>
<dbReference type="GeneID" id="9463741"/>
<keyword evidence="4" id="KW-1185">Reference proteome</keyword>
<dbReference type="GO" id="GO:0005737">
    <property type="term" value="C:cytoplasm"/>
    <property type="evidence" value="ECO:0007669"/>
    <property type="project" value="TreeGrafter"/>
</dbReference>
<dbReference type="eggNOG" id="KOG3673">
    <property type="taxonomic scope" value="Eukaryota"/>
</dbReference>
<dbReference type="AlphaFoldDB" id="D0N6U0"/>
<organism evidence="3 4">
    <name type="scientific">Phytophthora infestans (strain T30-4)</name>
    <name type="common">Potato late blight agent</name>
    <dbReference type="NCBI Taxonomy" id="403677"/>
    <lineage>
        <taxon>Eukaryota</taxon>
        <taxon>Sar</taxon>
        <taxon>Stramenopiles</taxon>
        <taxon>Oomycota</taxon>
        <taxon>Peronosporomycetes</taxon>
        <taxon>Peronosporales</taxon>
        <taxon>Peronosporaceae</taxon>
        <taxon>Phytophthora</taxon>
    </lineage>
</organism>
<comment type="subcellular location">
    <subcellularLocation>
        <location evidence="1">Nucleus</location>
    </subcellularLocation>
</comment>
<dbReference type="InterPro" id="IPR002877">
    <property type="entry name" value="RNA_MeTrfase_FtsJ_dom"/>
</dbReference>
<evidence type="ECO:0000313" key="3">
    <source>
        <dbReference type="EMBL" id="EEY53289.1"/>
    </source>
</evidence>
<dbReference type="GO" id="GO:0032259">
    <property type="term" value="P:methylation"/>
    <property type="evidence" value="ECO:0007669"/>
    <property type="project" value="UniProtKB-KW"/>
</dbReference>
<dbReference type="GO" id="GO:0005634">
    <property type="term" value="C:nucleus"/>
    <property type="evidence" value="ECO:0007669"/>
    <property type="project" value="UniProtKB-SubCell"/>
</dbReference>
<dbReference type="PANTHER" id="PTHR16121">
    <property type="entry name" value="CAP-SPECIFIC MRNA (NUCLEOSIDE-2'-O-)-METHYLTRANSFERASE 1-RELATED"/>
    <property type="match status" value="1"/>
</dbReference>
<evidence type="ECO:0000313" key="4">
    <source>
        <dbReference type="Proteomes" id="UP000006643"/>
    </source>
</evidence>
<dbReference type="Pfam" id="PF01728">
    <property type="entry name" value="FtsJ"/>
    <property type="match status" value="1"/>
</dbReference>
<dbReference type="VEuPathDB" id="FungiDB:PITG_06930"/>